<evidence type="ECO:0000259" key="4">
    <source>
        <dbReference type="Pfam" id="PF00291"/>
    </source>
</evidence>
<keyword evidence="3" id="KW-0663">Pyridoxal phosphate</keyword>
<dbReference type="PANTHER" id="PTHR43780">
    <property type="entry name" value="1-AMINOCYCLOPROPANE-1-CARBOXYLATE DEAMINASE-RELATED"/>
    <property type="match status" value="1"/>
</dbReference>
<dbReference type="PANTHER" id="PTHR43780:SF2">
    <property type="entry name" value="1-AMINOCYCLOPROPANE-1-CARBOXYLATE DEAMINASE-RELATED"/>
    <property type="match status" value="1"/>
</dbReference>
<comment type="caution">
    <text evidence="5">The sequence shown here is derived from an EMBL/GenBank/DDBJ whole genome shotgun (WGS) entry which is preliminary data.</text>
</comment>
<comment type="similarity">
    <text evidence="2">Belongs to the ACC deaminase/D-cysteine desulfhydrase family.</text>
</comment>
<gene>
    <name evidence="5" type="ORF">N7476_002309</name>
</gene>
<protein>
    <recommendedName>
        <fullName evidence="4">Tryptophan synthase beta chain-like PALP domain-containing protein</fullName>
    </recommendedName>
</protein>
<dbReference type="Gene3D" id="3.40.50.1100">
    <property type="match status" value="4"/>
</dbReference>
<dbReference type="Pfam" id="PF00291">
    <property type="entry name" value="PALP"/>
    <property type="match status" value="1"/>
</dbReference>
<dbReference type="AlphaFoldDB" id="A0A9W9Q3L7"/>
<accession>A0A9W9Q3L7</accession>
<evidence type="ECO:0000256" key="3">
    <source>
        <dbReference type="ARBA" id="ARBA00022898"/>
    </source>
</evidence>
<dbReference type="Proteomes" id="UP001147746">
    <property type="component" value="Unassembled WGS sequence"/>
</dbReference>
<evidence type="ECO:0000313" key="6">
    <source>
        <dbReference type="Proteomes" id="UP001147746"/>
    </source>
</evidence>
<feature type="domain" description="Tryptophan synthase beta chain-like PALP" evidence="4">
    <location>
        <begin position="48"/>
        <end position="405"/>
    </location>
</feature>
<evidence type="ECO:0000256" key="1">
    <source>
        <dbReference type="ARBA" id="ARBA00001933"/>
    </source>
</evidence>
<reference evidence="5" key="1">
    <citation type="submission" date="2022-12" db="EMBL/GenBank/DDBJ databases">
        <authorList>
            <person name="Petersen C."/>
        </authorList>
    </citation>
    <scope>NUCLEOTIDE SEQUENCE</scope>
    <source>
        <strain evidence="5">IBT 21472</strain>
    </source>
</reference>
<reference evidence="5" key="2">
    <citation type="journal article" date="2023" name="IMA Fungus">
        <title>Comparative genomic study of the Penicillium genus elucidates a diverse pangenome and 15 lateral gene transfer events.</title>
        <authorList>
            <person name="Petersen C."/>
            <person name="Sorensen T."/>
            <person name="Nielsen M.R."/>
            <person name="Sondergaard T.E."/>
            <person name="Sorensen J.L."/>
            <person name="Fitzpatrick D.A."/>
            <person name="Frisvad J.C."/>
            <person name="Nielsen K.L."/>
        </authorList>
    </citation>
    <scope>NUCLEOTIDE SEQUENCE</scope>
    <source>
        <strain evidence="5">IBT 21472</strain>
    </source>
</reference>
<dbReference type="InterPro" id="IPR001926">
    <property type="entry name" value="TrpB-like_PALP"/>
</dbReference>
<keyword evidence="6" id="KW-1185">Reference proteome</keyword>
<organism evidence="5 6">
    <name type="scientific">Penicillium atrosanguineum</name>
    <dbReference type="NCBI Taxonomy" id="1132637"/>
    <lineage>
        <taxon>Eukaryota</taxon>
        <taxon>Fungi</taxon>
        <taxon>Dikarya</taxon>
        <taxon>Ascomycota</taxon>
        <taxon>Pezizomycotina</taxon>
        <taxon>Eurotiomycetes</taxon>
        <taxon>Eurotiomycetidae</taxon>
        <taxon>Eurotiales</taxon>
        <taxon>Aspergillaceae</taxon>
        <taxon>Penicillium</taxon>
    </lineage>
</organism>
<dbReference type="EMBL" id="JAPZBO010000002">
    <property type="protein sequence ID" value="KAJ5323709.1"/>
    <property type="molecule type" value="Genomic_DNA"/>
</dbReference>
<dbReference type="SUPFAM" id="SSF53686">
    <property type="entry name" value="Tryptophan synthase beta subunit-like PLP-dependent enzymes"/>
    <property type="match status" value="1"/>
</dbReference>
<name>A0A9W9Q3L7_9EURO</name>
<evidence type="ECO:0000313" key="5">
    <source>
        <dbReference type="EMBL" id="KAJ5323709.1"/>
    </source>
</evidence>
<proteinExistence type="inferred from homology"/>
<sequence>MFQMTPKSSISSQLPKLSRAGEQLKSMVQLPGPFAELPRHPILYNHFSPIHPLPSLSTPSQRPKQAGINIYAKREDHGAPLACAGNKYRKLEYIVPDILSPTPTYHYHEHHPTTEKLNGPATILVTEGAIQSNHTVQVAALAHTLGLKALVLLSRGTGGGLLASHDQDAFVSSGNVQINRMLGAEVRVLEEGDPISNDANPVLEELRTREERPYWIPGGASLHALGGLGYARAAFEIETQERELNLKGSGQFDYIFVACGSGSTLGGLIAGFKLGEPAITTRQIIGVLNSPTKPRSYHEARVLTFARRAAELIGFDGKNRLESEHAIITDDVRLEDRFVGTGYGILDAETKEAMEVMANSEGIILDPVYTGKVARAMMQWVREHEIQQFARQRELDEVNVLFIHTGGQAALGAYADVI</sequence>
<dbReference type="InterPro" id="IPR036052">
    <property type="entry name" value="TrpB-like_PALP_sf"/>
</dbReference>
<comment type="cofactor">
    <cofactor evidence="1">
        <name>pyridoxal 5'-phosphate</name>
        <dbReference type="ChEBI" id="CHEBI:597326"/>
    </cofactor>
</comment>
<evidence type="ECO:0000256" key="2">
    <source>
        <dbReference type="ARBA" id="ARBA00008639"/>
    </source>
</evidence>
<dbReference type="InterPro" id="IPR027278">
    <property type="entry name" value="ACCD_DCysDesulf"/>
</dbReference>
<dbReference type="GO" id="GO:0019148">
    <property type="term" value="F:D-cysteine desulfhydrase activity"/>
    <property type="evidence" value="ECO:0007669"/>
    <property type="project" value="TreeGrafter"/>
</dbReference>